<evidence type="ECO:0000313" key="6">
    <source>
        <dbReference type="EMBL" id="CUA81404.1"/>
    </source>
</evidence>
<sequence length="59" mass="6080">MLRWAAIFFIIALVAGAMGFGGIAGAAGGIAKILFWLFVIGFLVTLVLGIAAGRKITGR</sequence>
<name>A0A0K6GRL7_9NEIS</name>
<organism evidence="6 7">
    <name type="scientific">Gulbenkiania indica</name>
    <dbReference type="NCBI Taxonomy" id="375574"/>
    <lineage>
        <taxon>Bacteria</taxon>
        <taxon>Pseudomonadati</taxon>
        <taxon>Pseudomonadota</taxon>
        <taxon>Betaproteobacteria</taxon>
        <taxon>Neisseriales</taxon>
        <taxon>Chromobacteriaceae</taxon>
        <taxon>Gulbenkiania</taxon>
    </lineage>
</organism>
<gene>
    <name evidence="6" type="ORF">Ga0061063_0246</name>
</gene>
<dbReference type="AlphaFoldDB" id="A0A0K6GRL7"/>
<feature type="transmembrane region" description="Helical" evidence="5">
    <location>
        <begin position="33"/>
        <end position="53"/>
    </location>
</feature>
<keyword evidence="7" id="KW-1185">Reference proteome</keyword>
<evidence type="ECO:0000313" key="7">
    <source>
        <dbReference type="Proteomes" id="UP000243535"/>
    </source>
</evidence>
<evidence type="ECO:0000256" key="5">
    <source>
        <dbReference type="HAMAP-Rule" id="MF_01361"/>
    </source>
</evidence>
<comment type="similarity">
    <text evidence="5">Belongs to the UPF0391 family.</text>
</comment>
<evidence type="ECO:0000256" key="2">
    <source>
        <dbReference type="ARBA" id="ARBA00022692"/>
    </source>
</evidence>
<dbReference type="Pfam" id="PF07043">
    <property type="entry name" value="DUF1328"/>
    <property type="match status" value="1"/>
</dbReference>
<dbReference type="RefSeq" id="WP_055433406.1">
    <property type="nucleotide sequence ID" value="NZ_CYHA01000001.1"/>
</dbReference>
<evidence type="ECO:0000256" key="1">
    <source>
        <dbReference type="ARBA" id="ARBA00022475"/>
    </source>
</evidence>
<keyword evidence="3 5" id="KW-1133">Transmembrane helix</keyword>
<keyword evidence="4 5" id="KW-0472">Membrane</keyword>
<feature type="transmembrane region" description="Helical" evidence="5">
    <location>
        <begin position="7"/>
        <end position="27"/>
    </location>
</feature>
<keyword evidence="1 5" id="KW-1003">Cell membrane</keyword>
<dbReference type="NCBIfam" id="NF010226">
    <property type="entry name" value="PRK13682.1-1"/>
    <property type="match status" value="1"/>
</dbReference>
<dbReference type="Proteomes" id="UP000243535">
    <property type="component" value="Unassembled WGS sequence"/>
</dbReference>
<accession>A0A0K6GRL7</accession>
<keyword evidence="2 5" id="KW-0812">Transmembrane</keyword>
<evidence type="ECO:0000256" key="3">
    <source>
        <dbReference type="ARBA" id="ARBA00022989"/>
    </source>
</evidence>
<comment type="caution">
    <text evidence="5">Lacks conserved residue(s) required for the propagation of feature annotation.</text>
</comment>
<dbReference type="InterPro" id="IPR009760">
    <property type="entry name" value="DUF1328"/>
</dbReference>
<protein>
    <recommendedName>
        <fullName evidence="5">UPF0391 membrane protein Ga0061063_0246</fullName>
    </recommendedName>
</protein>
<dbReference type="EMBL" id="CYHA01000001">
    <property type="protein sequence ID" value="CUA81404.1"/>
    <property type="molecule type" value="Genomic_DNA"/>
</dbReference>
<reference evidence="7" key="1">
    <citation type="submission" date="2015-08" db="EMBL/GenBank/DDBJ databases">
        <authorList>
            <person name="Varghese N."/>
        </authorList>
    </citation>
    <scope>NUCLEOTIDE SEQUENCE [LARGE SCALE GENOMIC DNA]</scope>
    <source>
        <strain evidence="7">DSM 17901</strain>
    </source>
</reference>
<dbReference type="GO" id="GO:0005886">
    <property type="term" value="C:plasma membrane"/>
    <property type="evidence" value="ECO:0007669"/>
    <property type="project" value="UniProtKB-UniRule"/>
</dbReference>
<proteinExistence type="inferred from homology"/>
<evidence type="ECO:0000256" key="4">
    <source>
        <dbReference type="ARBA" id="ARBA00023136"/>
    </source>
</evidence>
<dbReference type="PIRSF" id="PIRSF036466">
    <property type="entry name" value="UCP036466"/>
    <property type="match status" value="1"/>
</dbReference>
<dbReference type="HAMAP" id="MF_01361">
    <property type="entry name" value="UPF0391"/>
    <property type="match status" value="1"/>
</dbReference>
<dbReference type="STRING" id="375574.GCA_001418035_00046"/>